<comment type="caution">
    <text evidence="2">The sequence shown here is derived from an EMBL/GenBank/DDBJ whole genome shotgun (WGS) entry which is preliminary data.</text>
</comment>
<dbReference type="EMBL" id="BLXT01001211">
    <property type="protein sequence ID" value="GFN83755.1"/>
    <property type="molecule type" value="Genomic_DNA"/>
</dbReference>
<proteinExistence type="predicted"/>
<sequence length="88" mass="9871">MRKSSYEGTYPERDWFLFTASTGTQQCDPRLSGPPSVQGAVGRDLNPRQKGPTDLKADSLPTVPPTPFPERKFSRTLVARKMARFQKS</sequence>
<dbReference type="Proteomes" id="UP000735302">
    <property type="component" value="Unassembled WGS sequence"/>
</dbReference>
<protein>
    <submittedName>
        <fullName evidence="2">Innexin</fullName>
    </submittedName>
</protein>
<evidence type="ECO:0000256" key="1">
    <source>
        <dbReference type="SAM" id="MobiDB-lite"/>
    </source>
</evidence>
<evidence type="ECO:0000313" key="2">
    <source>
        <dbReference type="EMBL" id="GFN83755.1"/>
    </source>
</evidence>
<evidence type="ECO:0000313" key="3">
    <source>
        <dbReference type="Proteomes" id="UP000735302"/>
    </source>
</evidence>
<feature type="region of interest" description="Disordered" evidence="1">
    <location>
        <begin position="24"/>
        <end position="72"/>
    </location>
</feature>
<dbReference type="AlphaFoldDB" id="A0AAV3YMX9"/>
<accession>A0AAV3YMX9</accession>
<reference evidence="2 3" key="1">
    <citation type="journal article" date="2021" name="Elife">
        <title>Chloroplast acquisition without the gene transfer in kleptoplastic sea slugs, Plakobranchus ocellatus.</title>
        <authorList>
            <person name="Maeda T."/>
            <person name="Takahashi S."/>
            <person name="Yoshida T."/>
            <person name="Shimamura S."/>
            <person name="Takaki Y."/>
            <person name="Nagai Y."/>
            <person name="Toyoda A."/>
            <person name="Suzuki Y."/>
            <person name="Arimoto A."/>
            <person name="Ishii H."/>
            <person name="Satoh N."/>
            <person name="Nishiyama T."/>
            <person name="Hasebe M."/>
            <person name="Maruyama T."/>
            <person name="Minagawa J."/>
            <person name="Obokata J."/>
            <person name="Shigenobu S."/>
        </authorList>
    </citation>
    <scope>NUCLEOTIDE SEQUENCE [LARGE SCALE GENOMIC DNA]</scope>
</reference>
<organism evidence="2 3">
    <name type="scientific">Plakobranchus ocellatus</name>
    <dbReference type="NCBI Taxonomy" id="259542"/>
    <lineage>
        <taxon>Eukaryota</taxon>
        <taxon>Metazoa</taxon>
        <taxon>Spiralia</taxon>
        <taxon>Lophotrochozoa</taxon>
        <taxon>Mollusca</taxon>
        <taxon>Gastropoda</taxon>
        <taxon>Heterobranchia</taxon>
        <taxon>Euthyneura</taxon>
        <taxon>Panpulmonata</taxon>
        <taxon>Sacoglossa</taxon>
        <taxon>Placobranchoidea</taxon>
        <taxon>Plakobranchidae</taxon>
        <taxon>Plakobranchus</taxon>
    </lineage>
</organism>
<name>A0AAV3YMX9_9GAST</name>
<keyword evidence="3" id="KW-1185">Reference proteome</keyword>
<feature type="compositionally biased region" description="Basic and acidic residues" evidence="1">
    <location>
        <begin position="45"/>
        <end position="57"/>
    </location>
</feature>
<gene>
    <name evidence="2" type="ORF">PoB_001026100</name>
</gene>